<evidence type="ECO:0000313" key="2">
    <source>
        <dbReference type="EMBL" id="GGR36626.1"/>
    </source>
</evidence>
<feature type="transmembrane region" description="Helical" evidence="1">
    <location>
        <begin position="51"/>
        <end position="75"/>
    </location>
</feature>
<sequence>MSSLYNTLLFVHIVSAILLFVVEGITAFALRELRAAPHQEAARQALARVQAMALLGKLTPLVVLLSALGLCALAWGFKTPWVLLSLVGFVGIAVLVQVVDHPRLLRLKHLLGDDLPFQQLRPVLTDPVLRRAVRVRLSLLLWLVFLMTVKPALLLGLGTLLLFGVGTLLLPITTEPAPASLPT</sequence>
<dbReference type="Proteomes" id="UP000603865">
    <property type="component" value="Unassembled WGS sequence"/>
</dbReference>
<dbReference type="EMBL" id="BMQL01000074">
    <property type="protein sequence ID" value="GGR36626.1"/>
    <property type="molecule type" value="Genomic_DNA"/>
</dbReference>
<proteinExistence type="predicted"/>
<organism evidence="2 3">
    <name type="scientific">Deinococcus ruber</name>
    <dbReference type="NCBI Taxonomy" id="1848197"/>
    <lineage>
        <taxon>Bacteria</taxon>
        <taxon>Thermotogati</taxon>
        <taxon>Deinococcota</taxon>
        <taxon>Deinococci</taxon>
        <taxon>Deinococcales</taxon>
        <taxon>Deinococcaceae</taxon>
        <taxon>Deinococcus</taxon>
    </lineage>
</organism>
<gene>
    <name evidence="2" type="ORF">GCM10008957_52850</name>
</gene>
<evidence type="ECO:0000256" key="1">
    <source>
        <dbReference type="SAM" id="Phobius"/>
    </source>
</evidence>
<accession>A0A918FGN9</accession>
<feature type="transmembrane region" description="Helical" evidence="1">
    <location>
        <begin position="6"/>
        <end position="30"/>
    </location>
</feature>
<reference evidence="2" key="1">
    <citation type="journal article" date="2014" name="Int. J. Syst. Evol. Microbiol.">
        <title>Complete genome sequence of Corynebacterium casei LMG S-19264T (=DSM 44701T), isolated from a smear-ripened cheese.</title>
        <authorList>
            <consortium name="US DOE Joint Genome Institute (JGI-PGF)"/>
            <person name="Walter F."/>
            <person name="Albersmeier A."/>
            <person name="Kalinowski J."/>
            <person name="Ruckert C."/>
        </authorList>
    </citation>
    <scope>NUCLEOTIDE SEQUENCE</scope>
    <source>
        <strain evidence="2">JCM 31311</strain>
    </source>
</reference>
<evidence type="ECO:0008006" key="4">
    <source>
        <dbReference type="Google" id="ProtNLM"/>
    </source>
</evidence>
<dbReference type="RefSeq" id="WP_189093530.1">
    <property type="nucleotide sequence ID" value="NZ_BMQL01000074.1"/>
</dbReference>
<feature type="transmembrane region" description="Helical" evidence="1">
    <location>
        <begin position="139"/>
        <end position="172"/>
    </location>
</feature>
<dbReference type="AlphaFoldDB" id="A0A918FGN9"/>
<reference evidence="2" key="2">
    <citation type="submission" date="2020-09" db="EMBL/GenBank/DDBJ databases">
        <authorList>
            <person name="Sun Q."/>
            <person name="Ohkuma M."/>
        </authorList>
    </citation>
    <scope>NUCLEOTIDE SEQUENCE</scope>
    <source>
        <strain evidence="2">JCM 31311</strain>
    </source>
</reference>
<name>A0A918FGN9_9DEIO</name>
<keyword evidence="1" id="KW-0812">Transmembrane</keyword>
<comment type="caution">
    <text evidence="2">The sequence shown here is derived from an EMBL/GenBank/DDBJ whole genome shotgun (WGS) entry which is preliminary data.</text>
</comment>
<evidence type="ECO:0000313" key="3">
    <source>
        <dbReference type="Proteomes" id="UP000603865"/>
    </source>
</evidence>
<keyword evidence="1" id="KW-0472">Membrane</keyword>
<keyword evidence="1" id="KW-1133">Transmembrane helix</keyword>
<protein>
    <recommendedName>
        <fullName evidence="4">DUF2269 family protein</fullName>
    </recommendedName>
</protein>
<feature type="transmembrane region" description="Helical" evidence="1">
    <location>
        <begin position="81"/>
        <end position="99"/>
    </location>
</feature>
<keyword evidence="3" id="KW-1185">Reference proteome</keyword>